<sequence length="34" mass="3796">MIGVLSVSMAIASKIITRNTWYDYFATQKTTGEV</sequence>
<protein>
    <submittedName>
        <fullName evidence="1">Uncharacterized protein</fullName>
    </submittedName>
</protein>
<evidence type="ECO:0000313" key="1">
    <source>
        <dbReference type="EMBL" id="SDR10019.1"/>
    </source>
</evidence>
<reference evidence="1 2" key="1">
    <citation type="submission" date="2016-10" db="EMBL/GenBank/DDBJ databases">
        <authorList>
            <person name="de Groot N.N."/>
        </authorList>
    </citation>
    <scope>NUCLEOTIDE SEQUENCE [LARGE SCALE GENOMIC DNA]</scope>
    <source>
        <strain evidence="1 2">CGMCC 1.10449</strain>
    </source>
</reference>
<dbReference type="EMBL" id="FNKD01000005">
    <property type="protein sequence ID" value="SDR10019.1"/>
    <property type="molecule type" value="Genomic_DNA"/>
</dbReference>
<keyword evidence="2" id="KW-1185">Reference proteome</keyword>
<dbReference type="AlphaFoldDB" id="A0A1H1GAB0"/>
<evidence type="ECO:0000313" key="2">
    <source>
        <dbReference type="Proteomes" id="UP000199444"/>
    </source>
</evidence>
<name>A0A1H1GAB0_9BACI</name>
<proteinExistence type="predicted"/>
<organism evidence="1 2">
    <name type="scientific">Virgibacillus salinus</name>
    <dbReference type="NCBI Taxonomy" id="553311"/>
    <lineage>
        <taxon>Bacteria</taxon>
        <taxon>Bacillati</taxon>
        <taxon>Bacillota</taxon>
        <taxon>Bacilli</taxon>
        <taxon>Bacillales</taxon>
        <taxon>Bacillaceae</taxon>
        <taxon>Virgibacillus</taxon>
    </lineage>
</organism>
<gene>
    <name evidence="1" type="ORF">SAMN05216231_3594</name>
</gene>
<accession>A0A1H1GAB0</accession>
<dbReference type="STRING" id="553311.SAMN05216231_3594"/>
<dbReference type="Proteomes" id="UP000199444">
    <property type="component" value="Unassembled WGS sequence"/>
</dbReference>